<dbReference type="GO" id="GO:0000166">
    <property type="term" value="F:nucleotide binding"/>
    <property type="evidence" value="ECO:0007669"/>
    <property type="project" value="InterPro"/>
</dbReference>
<protein>
    <submittedName>
        <fullName evidence="1">Metal-dependent hydrolase</fullName>
    </submittedName>
</protein>
<dbReference type="InterPro" id="IPR018163">
    <property type="entry name" value="Thr/Ala-tRNA-synth_IIc_edit"/>
</dbReference>
<dbReference type="Proteomes" id="UP000268084">
    <property type="component" value="Chromosome"/>
</dbReference>
<gene>
    <name evidence="1" type="ORF">EH165_13075</name>
</gene>
<dbReference type="RefSeq" id="WP_124799838.1">
    <property type="nucleotide sequence ID" value="NZ_CP034170.1"/>
</dbReference>
<sequence length="289" mass="31138">MYFPGTQTEVSYPHGVTAEAASVIAVSELEHGRFAILTDRTPFHPIDPRWPDQGPDQGIIVAEGLPFEVLDCVIGATDGADLFIGKDIPVRRGTAGWVFVVAHILDEPLVVGSSVDMVCDAERRHGLSAGHTACHVAALALNRVLTPRWNKEIPVDGLGSPDFDQEALDTSRIGINSAVDVYRLGKSLRKKGFNADDLYPELLTLAAEANDLLASWVEAAAPVTLEIEGPGVTDKRMWVCELPQGTQRIPCGGTHLGSLGQYEKIEISFSYDEPIGKLTMRTAATVLVA</sequence>
<reference evidence="1 2" key="2">
    <citation type="submission" date="2018-12" db="EMBL/GenBank/DDBJ databases">
        <title>Nakamurella antarcticus sp. nov., isolated from Antarctica South Shetland Islands soil.</title>
        <authorList>
            <person name="Peng F."/>
        </authorList>
    </citation>
    <scope>NUCLEOTIDE SEQUENCE [LARGE SCALE GENOMIC DNA]</scope>
    <source>
        <strain evidence="1 2">S14-144</strain>
    </source>
</reference>
<keyword evidence="2" id="KW-1185">Reference proteome</keyword>
<organism evidence="1 2">
    <name type="scientific">Nakamurella antarctica</name>
    <dbReference type="NCBI Taxonomy" id="1902245"/>
    <lineage>
        <taxon>Bacteria</taxon>
        <taxon>Bacillati</taxon>
        <taxon>Actinomycetota</taxon>
        <taxon>Actinomycetes</taxon>
        <taxon>Nakamurellales</taxon>
        <taxon>Nakamurellaceae</taxon>
        <taxon>Nakamurella</taxon>
    </lineage>
</organism>
<name>A0A3G8ZWW6_9ACTN</name>
<dbReference type="OrthoDB" id="6396444at2"/>
<evidence type="ECO:0000313" key="2">
    <source>
        <dbReference type="Proteomes" id="UP000268084"/>
    </source>
</evidence>
<reference evidence="1 2" key="1">
    <citation type="submission" date="2018-11" db="EMBL/GenBank/DDBJ databases">
        <authorList>
            <person name="Da X."/>
        </authorList>
    </citation>
    <scope>NUCLEOTIDE SEQUENCE [LARGE SCALE GENOMIC DNA]</scope>
    <source>
        <strain evidence="1 2">S14-144</strain>
    </source>
</reference>
<dbReference type="EMBL" id="CP034170">
    <property type="protein sequence ID" value="AZI58934.1"/>
    <property type="molecule type" value="Genomic_DNA"/>
</dbReference>
<dbReference type="Gene3D" id="3.30.980.10">
    <property type="entry name" value="Threonyl-trna Synthetase, Chain A, domain 2"/>
    <property type="match status" value="1"/>
</dbReference>
<dbReference type="KEGG" id="nak:EH165_13075"/>
<accession>A0A3G8ZWW6</accession>
<dbReference type="AlphaFoldDB" id="A0A3G8ZWW6"/>
<evidence type="ECO:0000313" key="1">
    <source>
        <dbReference type="EMBL" id="AZI58934.1"/>
    </source>
</evidence>
<dbReference type="GO" id="GO:0016787">
    <property type="term" value="F:hydrolase activity"/>
    <property type="evidence" value="ECO:0007669"/>
    <property type="project" value="UniProtKB-KW"/>
</dbReference>
<keyword evidence="1" id="KW-0378">Hydrolase</keyword>
<proteinExistence type="predicted"/>
<dbReference type="SUPFAM" id="SSF55186">
    <property type="entry name" value="ThrRS/AlaRS common domain"/>
    <property type="match status" value="1"/>
</dbReference>